<dbReference type="Pfam" id="PF00168">
    <property type="entry name" value="C2"/>
    <property type="match status" value="1"/>
</dbReference>
<evidence type="ECO:0000259" key="3">
    <source>
        <dbReference type="PROSITE" id="PS50004"/>
    </source>
</evidence>
<feature type="region of interest" description="Disordered" evidence="1">
    <location>
        <begin position="566"/>
        <end position="590"/>
    </location>
</feature>
<proteinExistence type="predicted"/>
<feature type="compositionally biased region" description="Low complexity" evidence="1">
    <location>
        <begin position="574"/>
        <end position="584"/>
    </location>
</feature>
<organism evidence="4">
    <name type="scientific">Pyrodinium bahamense</name>
    <dbReference type="NCBI Taxonomy" id="73915"/>
    <lineage>
        <taxon>Eukaryota</taxon>
        <taxon>Sar</taxon>
        <taxon>Alveolata</taxon>
        <taxon>Dinophyceae</taxon>
        <taxon>Gonyaulacales</taxon>
        <taxon>Pyrocystaceae</taxon>
        <taxon>Pyrodinium</taxon>
    </lineage>
</organism>
<dbReference type="CDD" id="cd00030">
    <property type="entry name" value="C2"/>
    <property type="match status" value="1"/>
</dbReference>
<keyword evidence="2" id="KW-0812">Transmembrane</keyword>
<dbReference type="Gene3D" id="2.60.40.150">
    <property type="entry name" value="C2 domain"/>
    <property type="match status" value="1"/>
</dbReference>
<protein>
    <recommendedName>
        <fullName evidence="3">C2 domain-containing protein</fullName>
    </recommendedName>
</protein>
<feature type="transmembrane region" description="Helical" evidence="2">
    <location>
        <begin position="214"/>
        <end position="233"/>
    </location>
</feature>
<dbReference type="InterPro" id="IPR035892">
    <property type="entry name" value="C2_domain_sf"/>
</dbReference>
<dbReference type="SMART" id="SM00239">
    <property type="entry name" value="C2"/>
    <property type="match status" value="1"/>
</dbReference>
<feature type="transmembrane region" description="Helical" evidence="2">
    <location>
        <begin position="352"/>
        <end position="374"/>
    </location>
</feature>
<dbReference type="EMBL" id="HBEG01024562">
    <property type="protein sequence ID" value="CAD8360532.1"/>
    <property type="molecule type" value="Transcribed_RNA"/>
</dbReference>
<feature type="domain" description="C2" evidence="3">
    <location>
        <begin position="34"/>
        <end position="162"/>
    </location>
</feature>
<name>A0A7S0ADS4_9DINO</name>
<feature type="region of interest" description="Disordered" evidence="1">
    <location>
        <begin position="1"/>
        <end position="26"/>
    </location>
</feature>
<dbReference type="SUPFAM" id="SSF49562">
    <property type="entry name" value="C2 domain (Calcium/lipid-binding domain, CaLB)"/>
    <property type="match status" value="1"/>
</dbReference>
<dbReference type="AlphaFoldDB" id="A0A7S0ADS4"/>
<keyword evidence="2" id="KW-0472">Membrane</keyword>
<evidence type="ECO:0000256" key="1">
    <source>
        <dbReference type="SAM" id="MobiDB-lite"/>
    </source>
</evidence>
<dbReference type="InterPro" id="IPR000008">
    <property type="entry name" value="C2_dom"/>
</dbReference>
<dbReference type="PROSITE" id="PS50004">
    <property type="entry name" value="C2"/>
    <property type="match status" value="1"/>
</dbReference>
<keyword evidence="2" id="KW-1133">Transmembrane helix</keyword>
<gene>
    <name evidence="4" type="ORF">PBAH0796_LOCUS14912</name>
</gene>
<accession>A0A7S0ADS4</accession>
<evidence type="ECO:0000313" key="4">
    <source>
        <dbReference type="EMBL" id="CAD8360532.1"/>
    </source>
</evidence>
<evidence type="ECO:0000256" key="2">
    <source>
        <dbReference type="SAM" id="Phobius"/>
    </source>
</evidence>
<feature type="transmembrane region" description="Helical" evidence="2">
    <location>
        <begin position="253"/>
        <end position="276"/>
    </location>
</feature>
<sequence>MSRTPSIDRSPSGGLGSPSGGLEQPTLRRSSTTRLNRLNHHHHHREAVGRLRVRCVSASQQPTADVRLLLRPWRGLSSYMVVYLRDRHNHQKSQQRRTRVIPRTLNPQWREEFWFAVRKTPENLVLHADVFDQDESKEGYFLGGACMPLDHDFLMEATRKRQICDLELHPEPGRNQPVALGTAKLEVSWEPSLVFNSTSSARAVVWVLLRSPQALRVLGVVMLGVASLFLLVAQNSRWLCEGSSLPHCAVIEVPGVGTCALLSALCGIVAATVHFLGSAGLFGSGWDDRPPTLVEFAEADIEEEDDISVLYEEKPNLQLQVQSAGAFPATLQWNVSVATSFLPKVSMVTVRILAWLAHLAAAMLAQLAAVLIWANHGPSTFLAEASYLDVAALCFLLLGGAIFWQEGWLLRQQADKWTHHTDHAARQIPQERIIVDGTGGSGETNSPSLGFHDLAQRARGKLQTQMQTVSSLAQPLIEARQRLQERFDDLNAPLLDARQRLQGHLDELHLAQPLIEARQRIQEHLEQLDTLQMPSHEARSPHHHATAPPWIRPLLEAMPPPLRAGALPGGGPGELAAGTGPAAGSPMHPQAQLRRLRPLSADVAPEAAWEGQTSVAEQRPEEDQMFVDDVRARPCNAAFCFGT</sequence>
<feature type="transmembrane region" description="Helical" evidence="2">
    <location>
        <begin position="386"/>
        <end position="404"/>
    </location>
</feature>
<reference evidence="4" key="1">
    <citation type="submission" date="2021-01" db="EMBL/GenBank/DDBJ databases">
        <authorList>
            <person name="Corre E."/>
            <person name="Pelletier E."/>
            <person name="Niang G."/>
            <person name="Scheremetjew M."/>
            <person name="Finn R."/>
            <person name="Kale V."/>
            <person name="Holt S."/>
            <person name="Cochrane G."/>
            <person name="Meng A."/>
            <person name="Brown T."/>
            <person name="Cohen L."/>
        </authorList>
    </citation>
    <scope>NUCLEOTIDE SEQUENCE</scope>
    <source>
        <strain evidence="4">Pbaha01</strain>
    </source>
</reference>